<proteinExistence type="inferred from homology"/>
<feature type="compositionally biased region" description="Polar residues" evidence="4">
    <location>
        <begin position="417"/>
        <end position="459"/>
    </location>
</feature>
<dbReference type="EMBL" id="JAAWVO010051054">
    <property type="protein sequence ID" value="MBN3320232.1"/>
    <property type="molecule type" value="Genomic_DNA"/>
</dbReference>
<feature type="compositionally biased region" description="Basic and acidic residues" evidence="4">
    <location>
        <begin position="291"/>
        <end position="302"/>
    </location>
</feature>
<feature type="compositionally biased region" description="Basic and acidic residues" evidence="4">
    <location>
        <begin position="335"/>
        <end position="355"/>
    </location>
</feature>
<feature type="non-terminal residue" evidence="6">
    <location>
        <position position="468"/>
    </location>
</feature>
<feature type="domain" description="Macro" evidence="5">
    <location>
        <begin position="53"/>
        <end position="234"/>
    </location>
</feature>
<dbReference type="CDD" id="cd02908">
    <property type="entry name" value="Macro_OAADPr_deacetylase"/>
    <property type="match status" value="1"/>
</dbReference>
<dbReference type="InterPro" id="IPR002589">
    <property type="entry name" value="Macro_dom"/>
</dbReference>
<dbReference type="Gene3D" id="3.40.220.10">
    <property type="entry name" value="Leucine Aminopeptidase, subunit E, domain 1"/>
    <property type="match status" value="1"/>
</dbReference>
<evidence type="ECO:0000256" key="3">
    <source>
        <dbReference type="ARBA" id="ARBA00093460"/>
    </source>
</evidence>
<name>A0A8J7NV31_ATRSP</name>
<sequence>MSKKKKDWKVEKERLQSLGLEERRKEYRGNYVPLEKIPTWKKSKQEKCKYKEEVSEVAAFHLSDKVSLYKGDITTLEVDAIVNAANSSLLGGGGVDGCIHRAAGPCLFDECQTLNGCDTGQAKITSGYDLPAKYVIHTVGPVARGHVGKTQRELLANCYENSLMLLKENGLRSVAFPCISTGIYGFPNEPAADIALETVKNWIKKNNDEIDRVIFCIFLETDFKIYKEKMSDFFSEENNMNEDAAEEPTKEEGKKYTPPVKKPKKKKSSRGEDSNEEEEDEKDEPADAEMESLKDEDNKPDNTDAADAEMESQKLEAENTVNLEEQKEETEEEDKVSARDMNTEEDKLSLEHSQGDESMEDPEITGVQSENSSNQDEGKSQSAEVGTEAPESHEQTADPTGVAKETCISGEPMDGTGSASNGTSPSKQETNDINEAEMNTQVEDSQEFELTSTENSQSKDYVGKLKDP</sequence>
<evidence type="ECO:0000256" key="1">
    <source>
        <dbReference type="ARBA" id="ARBA00022801"/>
    </source>
</evidence>
<dbReference type="SUPFAM" id="SSF52949">
    <property type="entry name" value="Macro domain-like"/>
    <property type="match status" value="1"/>
</dbReference>
<gene>
    <name evidence="6" type="primary">Macrod2</name>
    <name evidence="6" type="ORF">GTO95_0016695</name>
</gene>
<dbReference type="NCBIfam" id="NF001664">
    <property type="entry name" value="PRK00431.1-6"/>
    <property type="match status" value="1"/>
</dbReference>
<feature type="compositionally biased region" description="Acidic residues" evidence="4">
    <location>
        <begin position="274"/>
        <end position="290"/>
    </location>
</feature>
<organism evidence="6 7">
    <name type="scientific">Atractosteus spatula</name>
    <name type="common">Alligator gar</name>
    <name type="synonym">Lepisosteus spatula</name>
    <dbReference type="NCBI Taxonomy" id="7917"/>
    <lineage>
        <taxon>Eukaryota</taxon>
        <taxon>Metazoa</taxon>
        <taxon>Chordata</taxon>
        <taxon>Craniata</taxon>
        <taxon>Vertebrata</taxon>
        <taxon>Euteleostomi</taxon>
        <taxon>Actinopterygii</taxon>
        <taxon>Neopterygii</taxon>
        <taxon>Holostei</taxon>
        <taxon>Semionotiformes</taxon>
        <taxon>Lepisosteidae</taxon>
        <taxon>Atractosteus</taxon>
    </lineage>
</organism>
<dbReference type="AlphaFoldDB" id="A0A8J7NV31"/>
<dbReference type="GO" id="GO:0042278">
    <property type="term" value="P:purine nucleoside metabolic process"/>
    <property type="evidence" value="ECO:0007669"/>
    <property type="project" value="TreeGrafter"/>
</dbReference>
<dbReference type="GO" id="GO:0005654">
    <property type="term" value="C:nucleoplasm"/>
    <property type="evidence" value="ECO:0007669"/>
    <property type="project" value="TreeGrafter"/>
</dbReference>
<accession>A0A8J7NV31</accession>
<dbReference type="Proteomes" id="UP000736164">
    <property type="component" value="Unassembled WGS sequence"/>
</dbReference>
<dbReference type="GO" id="GO:0140291">
    <property type="term" value="P:peptidyl-glutamate ADP-deribosylation"/>
    <property type="evidence" value="ECO:0007669"/>
    <property type="project" value="TreeGrafter"/>
</dbReference>
<reference evidence="6" key="1">
    <citation type="journal article" date="2021" name="Cell">
        <title>Tracing the genetic footprints of vertebrate landing in non-teleost ray-finned fishes.</title>
        <authorList>
            <person name="Bi X."/>
            <person name="Wang K."/>
            <person name="Yang L."/>
            <person name="Pan H."/>
            <person name="Jiang H."/>
            <person name="Wei Q."/>
            <person name="Fang M."/>
            <person name="Yu H."/>
            <person name="Zhu C."/>
            <person name="Cai Y."/>
            <person name="He Y."/>
            <person name="Gan X."/>
            <person name="Zeng H."/>
            <person name="Yu D."/>
            <person name="Zhu Y."/>
            <person name="Jiang H."/>
            <person name="Qiu Q."/>
            <person name="Yang H."/>
            <person name="Zhang Y.E."/>
            <person name="Wang W."/>
            <person name="Zhu M."/>
            <person name="He S."/>
            <person name="Zhang G."/>
        </authorList>
    </citation>
    <scope>NUCLEOTIDE SEQUENCE</scope>
    <source>
        <strain evidence="6">Allg_001</strain>
    </source>
</reference>
<evidence type="ECO:0000256" key="2">
    <source>
        <dbReference type="ARBA" id="ARBA00049015"/>
    </source>
</evidence>
<dbReference type="PANTHER" id="PTHR11106:SF104">
    <property type="entry name" value="ADP-RIBOSE GLYCOHYDROLASE MACROD2"/>
    <property type="match status" value="1"/>
</dbReference>
<comment type="similarity">
    <text evidence="3">Belongs to the MacroD-type family. MacroD1/2-like subfamily.</text>
</comment>
<evidence type="ECO:0000313" key="7">
    <source>
        <dbReference type="Proteomes" id="UP000736164"/>
    </source>
</evidence>
<dbReference type="PROSITE" id="PS51154">
    <property type="entry name" value="MACRO"/>
    <property type="match status" value="1"/>
</dbReference>
<dbReference type="PANTHER" id="PTHR11106">
    <property type="entry name" value="GANGLIOSIDE INDUCED DIFFERENTIATION ASSOCIATED PROTEIN 2-RELATED"/>
    <property type="match status" value="1"/>
</dbReference>
<dbReference type="SMART" id="SM00506">
    <property type="entry name" value="A1pp"/>
    <property type="match status" value="1"/>
</dbReference>
<feature type="region of interest" description="Disordered" evidence="4">
    <location>
        <begin position="237"/>
        <end position="468"/>
    </location>
</feature>
<dbReference type="Pfam" id="PF01661">
    <property type="entry name" value="Macro"/>
    <property type="match status" value="1"/>
</dbReference>
<evidence type="ECO:0000259" key="5">
    <source>
        <dbReference type="PROSITE" id="PS51154"/>
    </source>
</evidence>
<evidence type="ECO:0000313" key="6">
    <source>
        <dbReference type="EMBL" id="MBN3320232.1"/>
    </source>
</evidence>
<comment type="catalytic activity">
    <reaction evidence="2">
        <text>alpha-NAD(+) + H2O = ADP-D-ribose + nicotinamide + H(+)</text>
        <dbReference type="Rhea" id="RHEA:68792"/>
        <dbReference type="ChEBI" id="CHEBI:15377"/>
        <dbReference type="ChEBI" id="CHEBI:15378"/>
        <dbReference type="ChEBI" id="CHEBI:17154"/>
        <dbReference type="ChEBI" id="CHEBI:57967"/>
        <dbReference type="ChEBI" id="CHEBI:77017"/>
    </reaction>
</comment>
<protein>
    <submittedName>
        <fullName evidence="6">MACD2 deacetylase</fullName>
    </submittedName>
</protein>
<feature type="compositionally biased region" description="Polar residues" evidence="4">
    <location>
        <begin position="366"/>
        <end position="384"/>
    </location>
</feature>
<keyword evidence="1" id="KW-0378">Hydrolase</keyword>
<evidence type="ECO:0000256" key="4">
    <source>
        <dbReference type="SAM" id="MobiDB-lite"/>
    </source>
</evidence>
<feature type="non-terminal residue" evidence="6">
    <location>
        <position position="1"/>
    </location>
</feature>
<comment type="caution">
    <text evidence="6">The sequence shown here is derived from an EMBL/GenBank/DDBJ whole genome shotgun (WGS) entry which is preliminary data.</text>
</comment>
<dbReference type="FunFam" id="3.40.220.10:FF:000003">
    <property type="entry name" value="O-acetyl-ADP-ribose deacetylase MACROD2"/>
    <property type="match status" value="1"/>
</dbReference>
<dbReference type="GO" id="GO:0140293">
    <property type="term" value="F:ADP-ribosylglutamate hydrolase activity"/>
    <property type="evidence" value="ECO:0007669"/>
    <property type="project" value="TreeGrafter"/>
</dbReference>
<keyword evidence="7" id="KW-1185">Reference proteome</keyword>
<dbReference type="InterPro" id="IPR043472">
    <property type="entry name" value="Macro_dom-like"/>
</dbReference>
<dbReference type="GO" id="GO:0006974">
    <property type="term" value="P:DNA damage response"/>
    <property type="evidence" value="ECO:0007669"/>
    <property type="project" value="TreeGrafter"/>
</dbReference>